<gene>
    <name evidence="8" type="ORF">NEZAVI_LOCUS10228</name>
</gene>
<dbReference type="SUPFAM" id="SSF53335">
    <property type="entry name" value="S-adenosyl-L-methionine-dependent methyltransferases"/>
    <property type="match status" value="1"/>
</dbReference>
<dbReference type="PANTHER" id="PTHR11579:SF0">
    <property type="entry name" value="PROTEIN-L-ISOASPARTATE(D-ASPARTATE) O-METHYLTRANSFERASE"/>
    <property type="match status" value="1"/>
</dbReference>
<dbReference type="PROSITE" id="PS01279">
    <property type="entry name" value="PCMT"/>
    <property type="match status" value="1"/>
</dbReference>
<evidence type="ECO:0000256" key="4">
    <source>
        <dbReference type="ARBA" id="ARBA00022603"/>
    </source>
</evidence>
<protein>
    <recommendedName>
        <fullName evidence="7">Protein-L-isoaspartate O-methyltransferase</fullName>
        <ecNumber evidence="7">2.1.1.77</ecNumber>
    </recommendedName>
</protein>
<dbReference type="EC" id="2.1.1.77" evidence="7"/>
<dbReference type="NCBIfam" id="TIGR00080">
    <property type="entry name" value="pimt"/>
    <property type="match status" value="1"/>
</dbReference>
<evidence type="ECO:0000256" key="1">
    <source>
        <dbReference type="ARBA" id="ARBA00004496"/>
    </source>
</evidence>
<dbReference type="OrthoDB" id="73890at2759"/>
<dbReference type="InterPro" id="IPR000682">
    <property type="entry name" value="PCMT"/>
</dbReference>
<reference evidence="8" key="1">
    <citation type="submission" date="2022-01" db="EMBL/GenBank/DDBJ databases">
        <authorList>
            <person name="King R."/>
        </authorList>
    </citation>
    <scope>NUCLEOTIDE SEQUENCE</scope>
</reference>
<dbReference type="GO" id="GO:0005737">
    <property type="term" value="C:cytoplasm"/>
    <property type="evidence" value="ECO:0007669"/>
    <property type="project" value="UniProtKB-SubCell"/>
</dbReference>
<evidence type="ECO:0000256" key="6">
    <source>
        <dbReference type="ARBA" id="ARBA00022691"/>
    </source>
</evidence>
<organism evidence="8 9">
    <name type="scientific">Nezara viridula</name>
    <name type="common">Southern green stink bug</name>
    <name type="synonym">Cimex viridulus</name>
    <dbReference type="NCBI Taxonomy" id="85310"/>
    <lineage>
        <taxon>Eukaryota</taxon>
        <taxon>Metazoa</taxon>
        <taxon>Ecdysozoa</taxon>
        <taxon>Arthropoda</taxon>
        <taxon>Hexapoda</taxon>
        <taxon>Insecta</taxon>
        <taxon>Pterygota</taxon>
        <taxon>Neoptera</taxon>
        <taxon>Paraneoptera</taxon>
        <taxon>Hemiptera</taxon>
        <taxon>Heteroptera</taxon>
        <taxon>Panheteroptera</taxon>
        <taxon>Pentatomomorpha</taxon>
        <taxon>Pentatomoidea</taxon>
        <taxon>Pentatomidae</taxon>
        <taxon>Pentatominae</taxon>
        <taxon>Nezara</taxon>
    </lineage>
</organism>
<evidence type="ECO:0000313" key="9">
    <source>
        <dbReference type="Proteomes" id="UP001152798"/>
    </source>
</evidence>
<comment type="subcellular location">
    <subcellularLocation>
        <location evidence="1">Cytoplasm</location>
    </subcellularLocation>
</comment>
<keyword evidence="3" id="KW-0963">Cytoplasm</keyword>
<dbReference type="EMBL" id="OV725081">
    <property type="protein sequence ID" value="CAH1401144.1"/>
    <property type="molecule type" value="Genomic_DNA"/>
</dbReference>
<dbReference type="GO" id="GO:0032259">
    <property type="term" value="P:methylation"/>
    <property type="evidence" value="ECO:0007669"/>
    <property type="project" value="UniProtKB-KW"/>
</dbReference>
<keyword evidence="9" id="KW-1185">Reference proteome</keyword>
<accession>A0A9P0HFJ4</accession>
<comment type="catalytic activity">
    <reaction evidence="7">
        <text>[protein]-L-isoaspartate + S-adenosyl-L-methionine = [protein]-L-isoaspartate alpha-methyl ester + S-adenosyl-L-homocysteine</text>
        <dbReference type="Rhea" id="RHEA:12705"/>
        <dbReference type="Rhea" id="RHEA-COMP:12143"/>
        <dbReference type="Rhea" id="RHEA-COMP:12144"/>
        <dbReference type="ChEBI" id="CHEBI:57856"/>
        <dbReference type="ChEBI" id="CHEBI:59789"/>
        <dbReference type="ChEBI" id="CHEBI:90596"/>
        <dbReference type="ChEBI" id="CHEBI:90598"/>
        <dbReference type="EC" id="2.1.1.77"/>
    </reaction>
</comment>
<evidence type="ECO:0000313" key="8">
    <source>
        <dbReference type="EMBL" id="CAH1401144.1"/>
    </source>
</evidence>
<dbReference type="Proteomes" id="UP001152798">
    <property type="component" value="Chromosome 5"/>
</dbReference>
<keyword evidence="5 7" id="KW-0808">Transferase</keyword>
<dbReference type="AlphaFoldDB" id="A0A9P0HFJ4"/>
<dbReference type="PANTHER" id="PTHR11579">
    <property type="entry name" value="PROTEIN-L-ISOASPARTATE O-METHYLTRANSFERASE"/>
    <property type="match status" value="1"/>
</dbReference>
<dbReference type="Gene3D" id="3.40.50.150">
    <property type="entry name" value="Vaccinia Virus protein VP39"/>
    <property type="match status" value="1"/>
</dbReference>
<keyword evidence="6 7" id="KW-0949">S-adenosyl-L-methionine</keyword>
<evidence type="ECO:0000256" key="3">
    <source>
        <dbReference type="ARBA" id="ARBA00022490"/>
    </source>
</evidence>
<comment type="similarity">
    <text evidence="2 7">Belongs to the methyltransferase superfamily. L-isoaspartyl/D-aspartyl protein methyltransferase family.</text>
</comment>
<evidence type="ECO:0000256" key="2">
    <source>
        <dbReference type="ARBA" id="ARBA00005369"/>
    </source>
</evidence>
<sequence length="237" mass="25570">MAKANLSEWSELVLNMVDNGVIKTEKVKNTMLNVDRQYYVPGPFDPYLDTALPIGFGATINAPHMHAMVLELLKDHLAPGASALDVGSGSGYLTACMALMVGPTGLVVGIDHIAHLVQLAQRNILNGNSFLLGWDSIIFRTADGRLGYPENAPYDAIHVGAATQNVPSILLEQLAPGGRLVVPVGNRKTYQILMQVDKSLDGKIQKKRISAVRFVHLTDITSQGKRASQITLNDVCG</sequence>
<name>A0A9P0HFJ4_NEZVI</name>
<proteinExistence type="inferred from homology"/>
<evidence type="ECO:0000256" key="5">
    <source>
        <dbReference type="ARBA" id="ARBA00022679"/>
    </source>
</evidence>
<evidence type="ECO:0000256" key="7">
    <source>
        <dbReference type="RuleBase" id="RU003802"/>
    </source>
</evidence>
<dbReference type="CDD" id="cd02440">
    <property type="entry name" value="AdoMet_MTases"/>
    <property type="match status" value="1"/>
</dbReference>
<dbReference type="GO" id="GO:0004719">
    <property type="term" value="F:protein-L-isoaspartate (D-aspartate) O-methyltransferase activity"/>
    <property type="evidence" value="ECO:0007669"/>
    <property type="project" value="UniProtKB-UniRule"/>
</dbReference>
<dbReference type="Pfam" id="PF01135">
    <property type="entry name" value="PCMT"/>
    <property type="match status" value="1"/>
</dbReference>
<dbReference type="InterPro" id="IPR029063">
    <property type="entry name" value="SAM-dependent_MTases_sf"/>
</dbReference>
<keyword evidence="4 7" id="KW-0489">Methyltransferase</keyword>